<proteinExistence type="predicted"/>
<accession>A0A9D2DEM0</accession>
<evidence type="ECO:0000313" key="2">
    <source>
        <dbReference type="EMBL" id="HIZ15394.1"/>
    </source>
</evidence>
<reference evidence="2" key="2">
    <citation type="submission" date="2021-04" db="EMBL/GenBank/DDBJ databases">
        <authorList>
            <person name="Gilroy R."/>
        </authorList>
    </citation>
    <scope>NUCLEOTIDE SEQUENCE</scope>
    <source>
        <strain evidence="2">ChiHjej11B10-19426</strain>
    </source>
</reference>
<feature type="transmembrane region" description="Helical" evidence="1">
    <location>
        <begin position="136"/>
        <end position="157"/>
    </location>
</feature>
<evidence type="ECO:0000256" key="1">
    <source>
        <dbReference type="SAM" id="Phobius"/>
    </source>
</evidence>
<dbReference type="AlphaFoldDB" id="A0A9D2DEM0"/>
<gene>
    <name evidence="2" type="ORF">H9816_05745</name>
</gene>
<feature type="transmembrane region" description="Helical" evidence="1">
    <location>
        <begin position="26"/>
        <end position="48"/>
    </location>
</feature>
<keyword evidence="1" id="KW-0812">Transmembrane</keyword>
<evidence type="ECO:0000313" key="3">
    <source>
        <dbReference type="Proteomes" id="UP000824014"/>
    </source>
</evidence>
<keyword evidence="1" id="KW-1133">Transmembrane helix</keyword>
<feature type="transmembrane region" description="Helical" evidence="1">
    <location>
        <begin position="68"/>
        <end position="90"/>
    </location>
</feature>
<comment type="caution">
    <text evidence="2">The sequence shown here is derived from an EMBL/GenBank/DDBJ whole genome shotgun (WGS) entry which is preliminary data.</text>
</comment>
<keyword evidence="1" id="KW-0472">Membrane</keyword>
<protein>
    <submittedName>
        <fullName evidence="2">Uncharacterized protein</fullName>
    </submittedName>
</protein>
<reference evidence="2" key="1">
    <citation type="journal article" date="2021" name="PeerJ">
        <title>Extensive microbial diversity within the chicken gut microbiome revealed by metagenomics and culture.</title>
        <authorList>
            <person name="Gilroy R."/>
            <person name="Ravi A."/>
            <person name="Getino M."/>
            <person name="Pursley I."/>
            <person name="Horton D.L."/>
            <person name="Alikhan N.F."/>
            <person name="Baker D."/>
            <person name="Gharbi K."/>
            <person name="Hall N."/>
            <person name="Watson M."/>
            <person name="Adriaenssens E.M."/>
            <person name="Foster-Nyarko E."/>
            <person name="Jarju S."/>
            <person name="Secka A."/>
            <person name="Antonio M."/>
            <person name="Oren A."/>
            <person name="Chaudhuri R.R."/>
            <person name="La Ragione R."/>
            <person name="Hildebrand F."/>
            <person name="Pallen M.J."/>
        </authorList>
    </citation>
    <scope>NUCLEOTIDE SEQUENCE</scope>
    <source>
        <strain evidence="2">ChiHjej11B10-19426</strain>
    </source>
</reference>
<dbReference type="EMBL" id="DXCC01000017">
    <property type="protein sequence ID" value="HIZ15394.1"/>
    <property type="molecule type" value="Genomic_DNA"/>
</dbReference>
<name>A0A9D2DEM0_9BACT</name>
<sequence>MEHYIQVIFVLALAKYCLKAAMTGRLWVMAAYAAVAAVVALVLYPAVITRPVTIVAGLLADRRLVTDGAVLTTLEATLGIFTSIYLLDNYFKPRAQRRRRIFVLKVVPGVLWMLGVAYFELLFFRERVGADFRATAALYAALIFAAVLLTAWVIHTLIRRESMKLELKILLNMGILFIGLLVNATVADYNTSDAQSTVAWGALGALCGTAALLFALGLWLARTGKQTPFINFIKRTFNGSDH</sequence>
<organism evidence="2 3">
    <name type="scientific">Candidatus Tidjanibacter faecipullorum</name>
    <dbReference type="NCBI Taxonomy" id="2838766"/>
    <lineage>
        <taxon>Bacteria</taxon>
        <taxon>Pseudomonadati</taxon>
        <taxon>Bacteroidota</taxon>
        <taxon>Bacteroidia</taxon>
        <taxon>Bacteroidales</taxon>
        <taxon>Rikenellaceae</taxon>
        <taxon>Tidjanibacter</taxon>
    </lineage>
</organism>
<feature type="transmembrane region" description="Helical" evidence="1">
    <location>
        <begin position="169"/>
        <end position="186"/>
    </location>
</feature>
<dbReference type="Proteomes" id="UP000824014">
    <property type="component" value="Unassembled WGS sequence"/>
</dbReference>
<feature type="transmembrane region" description="Helical" evidence="1">
    <location>
        <begin position="102"/>
        <end position="124"/>
    </location>
</feature>
<feature type="transmembrane region" description="Helical" evidence="1">
    <location>
        <begin position="198"/>
        <end position="221"/>
    </location>
</feature>